<dbReference type="Proteomes" id="UP000730482">
    <property type="component" value="Unassembled WGS sequence"/>
</dbReference>
<proteinExistence type="predicted"/>
<evidence type="ECO:0000313" key="1">
    <source>
        <dbReference type="EMBL" id="MBS2549220.1"/>
    </source>
</evidence>
<accession>A0ABS5KT88</accession>
<name>A0ABS5KT88_9ACTN</name>
<reference evidence="1 2" key="1">
    <citation type="submission" date="2020-02" db="EMBL/GenBank/DDBJ databases">
        <title>Acidophilic actinobacteria isolated from forest soil.</title>
        <authorList>
            <person name="Golinska P."/>
        </authorList>
    </citation>
    <scope>NUCLEOTIDE SEQUENCE [LARGE SCALE GENOMIC DNA]</scope>
    <source>
        <strain evidence="1 2">NL8</strain>
    </source>
</reference>
<comment type="caution">
    <text evidence="1">The sequence shown here is derived from an EMBL/GenBank/DDBJ whole genome shotgun (WGS) entry which is preliminary data.</text>
</comment>
<dbReference type="EMBL" id="JAAFYZ010000066">
    <property type="protein sequence ID" value="MBS2549220.1"/>
    <property type="molecule type" value="Genomic_DNA"/>
</dbReference>
<protein>
    <submittedName>
        <fullName evidence="1">Uncharacterized protein</fullName>
    </submittedName>
</protein>
<sequence length="46" mass="4763">MGFEGELLVSNIPAVDDVPLAMLAGDDDLAVADETDVPVAEFQSSV</sequence>
<gene>
    <name evidence="1" type="ORF">KGQ19_20360</name>
</gene>
<keyword evidence="2" id="KW-1185">Reference proteome</keyword>
<organism evidence="1 2">
    <name type="scientific">Catenulispora pinistramenti</name>
    <dbReference type="NCBI Taxonomy" id="2705254"/>
    <lineage>
        <taxon>Bacteria</taxon>
        <taxon>Bacillati</taxon>
        <taxon>Actinomycetota</taxon>
        <taxon>Actinomycetes</taxon>
        <taxon>Catenulisporales</taxon>
        <taxon>Catenulisporaceae</taxon>
        <taxon>Catenulispora</taxon>
    </lineage>
</organism>
<dbReference type="RefSeq" id="WP_212010784.1">
    <property type="nucleotide sequence ID" value="NZ_JAAFYZ010000066.1"/>
</dbReference>
<evidence type="ECO:0000313" key="2">
    <source>
        <dbReference type="Proteomes" id="UP000730482"/>
    </source>
</evidence>